<keyword evidence="1" id="KW-0812">Transmembrane</keyword>
<comment type="caution">
    <text evidence="2">The sequence shown here is derived from an EMBL/GenBank/DDBJ whole genome shotgun (WGS) entry which is preliminary data.</text>
</comment>
<evidence type="ECO:0000313" key="2">
    <source>
        <dbReference type="EMBL" id="MEI4770358.1"/>
    </source>
</evidence>
<evidence type="ECO:0000313" key="3">
    <source>
        <dbReference type="Proteomes" id="UP001364890"/>
    </source>
</evidence>
<dbReference type="Pfam" id="PF09946">
    <property type="entry name" value="DUF2178"/>
    <property type="match status" value="1"/>
</dbReference>
<reference evidence="2 3" key="1">
    <citation type="submission" date="2024-01" db="EMBL/GenBank/DDBJ databases">
        <title>Seven novel Bacillus-like species.</title>
        <authorList>
            <person name="Liu G."/>
        </authorList>
    </citation>
    <scope>NUCLEOTIDE SEQUENCE [LARGE SCALE GENOMIC DNA]</scope>
    <source>
        <strain evidence="2 3">FJAT-51614</strain>
    </source>
</reference>
<evidence type="ECO:0008006" key="4">
    <source>
        <dbReference type="Google" id="ProtNLM"/>
    </source>
</evidence>
<dbReference type="InterPro" id="IPR019235">
    <property type="entry name" value="DUF2178_TM"/>
</dbReference>
<protein>
    <recommendedName>
        <fullName evidence="4">DUF3796 domain-containing protein</fullName>
    </recommendedName>
</protein>
<keyword evidence="1" id="KW-0472">Membrane</keyword>
<sequence length="103" mass="11911">MNENFDIVSFLLGLPLAIVVMTIVLLVQRKIGKKKRWFDERYNRIHEKARSISWMTTTIVILIVWMIILTVEGPGLIFFLMTGMWVIHMTSYLIGAVIASKDN</sequence>
<evidence type="ECO:0000256" key="1">
    <source>
        <dbReference type="SAM" id="Phobius"/>
    </source>
</evidence>
<accession>A0ABU8F5T0</accession>
<dbReference type="Proteomes" id="UP001364890">
    <property type="component" value="Unassembled WGS sequence"/>
</dbReference>
<keyword evidence="3" id="KW-1185">Reference proteome</keyword>
<name>A0ABU8F5T0_9BACI</name>
<proteinExistence type="predicted"/>
<keyword evidence="1" id="KW-1133">Transmembrane helix</keyword>
<gene>
    <name evidence="2" type="ORF">WAX74_12000</name>
</gene>
<feature type="transmembrane region" description="Helical" evidence="1">
    <location>
        <begin position="77"/>
        <end position="99"/>
    </location>
</feature>
<dbReference type="RefSeq" id="WP_336497920.1">
    <property type="nucleotide sequence ID" value="NZ_JBAWSY010000008.1"/>
</dbReference>
<dbReference type="EMBL" id="JBAWSY010000008">
    <property type="protein sequence ID" value="MEI4770358.1"/>
    <property type="molecule type" value="Genomic_DNA"/>
</dbReference>
<feature type="transmembrane region" description="Helical" evidence="1">
    <location>
        <begin position="6"/>
        <end position="27"/>
    </location>
</feature>
<feature type="transmembrane region" description="Helical" evidence="1">
    <location>
        <begin position="51"/>
        <end position="71"/>
    </location>
</feature>
<organism evidence="2 3">
    <name type="scientific">Psychrobacillus mangrovi</name>
    <dbReference type="NCBI Taxonomy" id="3117745"/>
    <lineage>
        <taxon>Bacteria</taxon>
        <taxon>Bacillati</taxon>
        <taxon>Bacillota</taxon>
        <taxon>Bacilli</taxon>
        <taxon>Bacillales</taxon>
        <taxon>Bacillaceae</taxon>
        <taxon>Psychrobacillus</taxon>
    </lineage>
</organism>